<dbReference type="Pfam" id="PF00406">
    <property type="entry name" value="ADK"/>
    <property type="match status" value="1"/>
</dbReference>
<name>A0A146K986_9EUKA</name>
<dbReference type="PRINTS" id="PR00094">
    <property type="entry name" value="ADENYLTKNASE"/>
</dbReference>
<evidence type="ECO:0000256" key="1">
    <source>
        <dbReference type="ARBA" id="ARBA00007220"/>
    </source>
</evidence>
<dbReference type="InterPro" id="IPR006259">
    <property type="entry name" value="Adenyl_kin_sub"/>
</dbReference>
<dbReference type="EMBL" id="GDID01003233">
    <property type="protein sequence ID" value="JAP93373.1"/>
    <property type="molecule type" value="Transcribed_RNA"/>
</dbReference>
<organism evidence="6">
    <name type="scientific">Trepomonas sp. PC1</name>
    <dbReference type="NCBI Taxonomy" id="1076344"/>
    <lineage>
        <taxon>Eukaryota</taxon>
        <taxon>Metamonada</taxon>
        <taxon>Diplomonadida</taxon>
        <taxon>Hexamitidae</taxon>
        <taxon>Hexamitinae</taxon>
        <taxon>Trepomonas</taxon>
    </lineage>
</organism>
<evidence type="ECO:0000313" key="6">
    <source>
        <dbReference type="EMBL" id="JAP93373.1"/>
    </source>
</evidence>
<dbReference type="InterPro" id="IPR027417">
    <property type="entry name" value="P-loop_NTPase"/>
</dbReference>
<dbReference type="InterPro" id="IPR000850">
    <property type="entry name" value="Adenylat/UMP-CMP_kin"/>
</dbReference>
<dbReference type="GO" id="GO:0005524">
    <property type="term" value="F:ATP binding"/>
    <property type="evidence" value="ECO:0007669"/>
    <property type="project" value="InterPro"/>
</dbReference>
<dbReference type="GO" id="GO:0004017">
    <property type="term" value="F:AMP kinase activity"/>
    <property type="evidence" value="ECO:0007669"/>
    <property type="project" value="InterPro"/>
</dbReference>
<keyword evidence="2 5" id="KW-0808">Transferase</keyword>
<dbReference type="HAMAP" id="MF_00235">
    <property type="entry name" value="Adenylate_kinase_Adk"/>
    <property type="match status" value="1"/>
</dbReference>
<evidence type="ECO:0000256" key="3">
    <source>
        <dbReference type="ARBA" id="ARBA00022741"/>
    </source>
</evidence>
<dbReference type="AlphaFoldDB" id="A0A146K986"/>
<dbReference type="CDD" id="cd01428">
    <property type="entry name" value="ADK"/>
    <property type="match status" value="1"/>
</dbReference>
<dbReference type="Gene3D" id="3.40.50.300">
    <property type="entry name" value="P-loop containing nucleotide triphosphate hydrolases"/>
    <property type="match status" value="1"/>
</dbReference>
<gene>
    <name evidence="6" type="ORF">TPC1_14376</name>
</gene>
<sequence>ELMGCGTVQVRPTSSIDKPFKAIMIGPPGSGKGTQCELLAKKVKYHHISTGDLIRSEIKNKTAIGMQIKDLTEKGQLTPDQIVCDLLFSHLNKIPDNESYLLDGFPRTEFQAKYLKDKVQISHVIELVGDQEEITKRLSGRLFDPETGNTYHIKNNPPPLDIKDRCIVRKDDQPSVIKERFEIFDQTIDLIRKVFPNVISINTTGRKIDEIAAEVEAALK</sequence>
<keyword evidence="4 5" id="KW-0418">Kinase</keyword>
<evidence type="ECO:0000256" key="4">
    <source>
        <dbReference type="ARBA" id="ARBA00022777"/>
    </source>
</evidence>
<evidence type="ECO:0000256" key="5">
    <source>
        <dbReference type="RuleBase" id="RU003330"/>
    </source>
</evidence>
<dbReference type="SUPFAM" id="SSF57774">
    <property type="entry name" value="Microbial and mitochondrial ADK, insert 'zinc finger' domain"/>
    <property type="match status" value="1"/>
</dbReference>
<dbReference type="SUPFAM" id="SSF52540">
    <property type="entry name" value="P-loop containing nucleoside triphosphate hydrolases"/>
    <property type="match status" value="1"/>
</dbReference>
<reference evidence="6" key="1">
    <citation type="submission" date="2015-07" db="EMBL/GenBank/DDBJ databases">
        <title>Adaptation to a free-living lifestyle via gene acquisitions in the diplomonad Trepomonas sp. PC1.</title>
        <authorList>
            <person name="Xu F."/>
            <person name="Jerlstrom-Hultqvist J."/>
            <person name="Kolisko M."/>
            <person name="Simpson A.G.B."/>
            <person name="Roger A.J."/>
            <person name="Svard S.G."/>
            <person name="Andersson J.O."/>
        </authorList>
    </citation>
    <scope>NUCLEOTIDE SEQUENCE</scope>
    <source>
        <strain evidence="6">PC1</strain>
    </source>
</reference>
<dbReference type="PROSITE" id="PS00113">
    <property type="entry name" value="ADENYLATE_KINASE"/>
    <property type="match status" value="1"/>
</dbReference>
<keyword evidence="3" id="KW-0547">Nucleotide-binding</keyword>
<evidence type="ECO:0000256" key="2">
    <source>
        <dbReference type="ARBA" id="ARBA00022679"/>
    </source>
</evidence>
<comment type="similarity">
    <text evidence="1 5">Belongs to the adenylate kinase family.</text>
</comment>
<accession>A0A146K986</accession>
<dbReference type="PANTHER" id="PTHR23359">
    <property type="entry name" value="NUCLEOTIDE KINASE"/>
    <property type="match status" value="1"/>
</dbReference>
<feature type="non-terminal residue" evidence="6">
    <location>
        <position position="1"/>
    </location>
</feature>
<dbReference type="InterPro" id="IPR033690">
    <property type="entry name" value="Adenylat_kinase_CS"/>
</dbReference>
<proteinExistence type="inferred from homology"/>
<dbReference type="InterPro" id="IPR036193">
    <property type="entry name" value="ADK_active_lid_dom_sf"/>
</dbReference>
<dbReference type="NCBIfam" id="TIGR01351">
    <property type="entry name" value="adk"/>
    <property type="match status" value="1"/>
</dbReference>
<protein>
    <submittedName>
        <fullName evidence="6">Adenylate kinase 4 (CMP-UMP kinase)</fullName>
    </submittedName>
</protein>